<gene>
    <name evidence="1" type="ORF">J2S41_006678</name>
</gene>
<comment type="caution">
    <text evidence="1">The sequence shown here is derived from an EMBL/GenBank/DDBJ whole genome shotgun (WGS) entry which is preliminary data.</text>
</comment>
<protein>
    <submittedName>
        <fullName evidence="1">Uncharacterized protein</fullName>
    </submittedName>
</protein>
<keyword evidence="2" id="KW-1185">Reference proteome</keyword>
<accession>A0AAE4CFQ8</accession>
<dbReference type="AlphaFoldDB" id="A0AAE4CFQ8"/>
<proteinExistence type="predicted"/>
<evidence type="ECO:0000313" key="2">
    <source>
        <dbReference type="Proteomes" id="UP001183643"/>
    </source>
</evidence>
<reference evidence="1" key="1">
    <citation type="submission" date="2023-07" db="EMBL/GenBank/DDBJ databases">
        <title>Sequencing the genomes of 1000 actinobacteria strains.</title>
        <authorList>
            <person name="Klenk H.-P."/>
        </authorList>
    </citation>
    <scope>NUCLEOTIDE SEQUENCE</scope>
    <source>
        <strain evidence="1">DSM 44707</strain>
    </source>
</reference>
<dbReference type="EMBL" id="JAVDYB010000001">
    <property type="protein sequence ID" value="MDR7279900.1"/>
    <property type="molecule type" value="Genomic_DNA"/>
</dbReference>
<organism evidence="1 2">
    <name type="scientific">Catenuloplanes atrovinosus</name>
    <dbReference type="NCBI Taxonomy" id="137266"/>
    <lineage>
        <taxon>Bacteria</taxon>
        <taxon>Bacillati</taxon>
        <taxon>Actinomycetota</taxon>
        <taxon>Actinomycetes</taxon>
        <taxon>Micromonosporales</taxon>
        <taxon>Micromonosporaceae</taxon>
        <taxon>Catenuloplanes</taxon>
    </lineage>
</organism>
<evidence type="ECO:0000313" key="1">
    <source>
        <dbReference type="EMBL" id="MDR7279900.1"/>
    </source>
</evidence>
<dbReference type="Proteomes" id="UP001183643">
    <property type="component" value="Unassembled WGS sequence"/>
</dbReference>
<sequence>MPEQVLERLEVRAGFVGEGGGAVAEVVEPDRG</sequence>
<name>A0AAE4CFQ8_9ACTN</name>